<accession>D5U6A2</accession>
<dbReference type="STRING" id="526224.Bmur_2532"/>
<name>D5U6A2_BRAM5</name>
<proteinExistence type="predicted"/>
<dbReference type="InterPro" id="IPR021215">
    <property type="entry name" value="DUF2752"/>
</dbReference>
<evidence type="ECO:0000313" key="3">
    <source>
        <dbReference type="Proteomes" id="UP000001915"/>
    </source>
</evidence>
<feature type="transmembrane region" description="Helical" evidence="1">
    <location>
        <begin position="98"/>
        <end position="120"/>
    </location>
</feature>
<dbReference type="eggNOG" id="ENOG503372Z">
    <property type="taxonomic scope" value="Bacteria"/>
</dbReference>
<dbReference type="OrthoDB" id="9815897at2"/>
<keyword evidence="1" id="KW-0472">Membrane</keyword>
<dbReference type="AlphaFoldDB" id="D5U6A2"/>
<dbReference type="Proteomes" id="UP000001915">
    <property type="component" value="Chromosome"/>
</dbReference>
<dbReference type="RefSeq" id="WP_013114938.1">
    <property type="nucleotide sequence ID" value="NC_014150.1"/>
</dbReference>
<evidence type="ECO:0008006" key="4">
    <source>
        <dbReference type="Google" id="ProtNLM"/>
    </source>
</evidence>
<feature type="transmembrane region" description="Helical" evidence="1">
    <location>
        <begin position="66"/>
        <end position="86"/>
    </location>
</feature>
<gene>
    <name evidence="2" type="ordered locus">Bmur_2532</name>
</gene>
<organism evidence="2 3">
    <name type="scientific">Brachyspira murdochii (strain ATCC 51284 / DSM 12563 / 56-150)</name>
    <name type="common">Serpulina murdochii</name>
    <dbReference type="NCBI Taxonomy" id="526224"/>
    <lineage>
        <taxon>Bacteria</taxon>
        <taxon>Pseudomonadati</taxon>
        <taxon>Spirochaetota</taxon>
        <taxon>Spirochaetia</taxon>
        <taxon>Brachyspirales</taxon>
        <taxon>Brachyspiraceae</taxon>
        <taxon>Brachyspira</taxon>
    </lineage>
</organism>
<evidence type="ECO:0000313" key="2">
    <source>
        <dbReference type="EMBL" id="ADG72601.1"/>
    </source>
</evidence>
<protein>
    <recommendedName>
        <fullName evidence="4">DUF2752 domain-containing protein</fullName>
    </recommendedName>
</protein>
<dbReference type="HOGENOM" id="CLU_098258_3_0_12"/>
<keyword evidence="1" id="KW-0812">Transmembrane</keyword>
<keyword evidence="1" id="KW-1133">Transmembrane helix</keyword>
<dbReference type="KEGG" id="brm:Bmur_2532"/>
<dbReference type="Pfam" id="PF10825">
    <property type="entry name" value="DUF2752"/>
    <property type="match status" value="1"/>
</dbReference>
<reference evidence="2 3" key="1">
    <citation type="journal article" date="2010" name="Stand. Genomic Sci.">
        <title>Complete genome sequence of Brachyspira murdochii type strain (56-150).</title>
        <authorList>
            <person name="Pati A."/>
            <person name="Sikorski J."/>
            <person name="Gronow S."/>
            <person name="Munk C."/>
            <person name="Lapidus A."/>
            <person name="Copeland A."/>
            <person name="Glavina Del Tio T."/>
            <person name="Nolan M."/>
            <person name="Lucas S."/>
            <person name="Chen F."/>
            <person name="Tice H."/>
            <person name="Cheng J.F."/>
            <person name="Han C."/>
            <person name="Detter J.C."/>
            <person name="Bruce D."/>
            <person name="Tapia R."/>
            <person name="Goodwin L."/>
            <person name="Pitluck S."/>
            <person name="Liolios K."/>
            <person name="Ivanova N."/>
            <person name="Mavromatis K."/>
            <person name="Mikhailova N."/>
            <person name="Chen A."/>
            <person name="Palaniappan K."/>
            <person name="Land M."/>
            <person name="Hauser L."/>
            <person name="Chang Y.J."/>
            <person name="Jeffries C.D."/>
            <person name="Spring S."/>
            <person name="Rohde M."/>
            <person name="Goker M."/>
            <person name="Bristow J."/>
            <person name="Eisen J.A."/>
            <person name="Markowitz V."/>
            <person name="Hugenholtz P."/>
            <person name="Kyrpides N.C."/>
            <person name="Klenk H.P."/>
        </authorList>
    </citation>
    <scope>NUCLEOTIDE SEQUENCE [LARGE SCALE GENOMIC DNA]</scope>
    <source>
        <strain evidence="3">ATCC 51284 / DSM 12563 / 56-150</strain>
    </source>
</reference>
<dbReference type="EMBL" id="CP001959">
    <property type="protein sequence ID" value="ADG72601.1"/>
    <property type="molecule type" value="Genomic_DNA"/>
</dbReference>
<evidence type="ECO:0000256" key="1">
    <source>
        <dbReference type="SAM" id="Phobius"/>
    </source>
</evidence>
<sequence length="145" mass="17248">MKILKLILLAFLALFIIYDNKNHIKYYHIEVGELCLIKRTTGFPCPACGMTRAHIEAFRLNFKKAFYYHPLFVLPAIIFAVIILRNKSKTANYIYNNNYIIFTVLFIFIAVYIVRFVLLFPHKEPFTYNYDSNLYIVLKIFKNIF</sequence>